<keyword evidence="1" id="KW-0812">Transmembrane</keyword>
<evidence type="ECO:0000313" key="2">
    <source>
        <dbReference type="EMBL" id="KAE8156541.1"/>
    </source>
</evidence>
<accession>A0A5N6UE90</accession>
<dbReference type="Proteomes" id="UP000326950">
    <property type="component" value="Unassembled WGS sequence"/>
</dbReference>
<keyword evidence="3" id="KW-1185">Reference proteome</keyword>
<keyword evidence="1" id="KW-1133">Transmembrane helix</keyword>
<sequence length="61" mass="6996">MECETYLAPLSSCNIVDRYSSTRDSMLLMLSVWITQNLMCMTPPLLIISRSILVKRLKGQM</sequence>
<proteinExistence type="predicted"/>
<gene>
    <name evidence="2" type="ORF">BDV40DRAFT_280853</name>
</gene>
<keyword evidence="1" id="KW-0472">Membrane</keyword>
<evidence type="ECO:0000256" key="1">
    <source>
        <dbReference type="SAM" id="Phobius"/>
    </source>
</evidence>
<dbReference type="AlphaFoldDB" id="A0A5N6UE90"/>
<feature type="transmembrane region" description="Helical" evidence="1">
    <location>
        <begin position="26"/>
        <end position="48"/>
    </location>
</feature>
<name>A0A5N6UE90_ASPTM</name>
<organism evidence="2 3">
    <name type="scientific">Aspergillus tamarii</name>
    <dbReference type="NCBI Taxonomy" id="41984"/>
    <lineage>
        <taxon>Eukaryota</taxon>
        <taxon>Fungi</taxon>
        <taxon>Dikarya</taxon>
        <taxon>Ascomycota</taxon>
        <taxon>Pezizomycotina</taxon>
        <taxon>Eurotiomycetes</taxon>
        <taxon>Eurotiomycetidae</taxon>
        <taxon>Eurotiales</taxon>
        <taxon>Aspergillaceae</taxon>
        <taxon>Aspergillus</taxon>
        <taxon>Aspergillus subgen. Circumdati</taxon>
    </lineage>
</organism>
<protein>
    <submittedName>
        <fullName evidence="2">Uncharacterized protein</fullName>
    </submittedName>
</protein>
<evidence type="ECO:0000313" key="3">
    <source>
        <dbReference type="Proteomes" id="UP000326950"/>
    </source>
</evidence>
<dbReference type="EMBL" id="ML738757">
    <property type="protein sequence ID" value="KAE8156541.1"/>
    <property type="molecule type" value="Genomic_DNA"/>
</dbReference>
<reference evidence="2 3" key="1">
    <citation type="submission" date="2019-04" db="EMBL/GenBank/DDBJ databases">
        <title>Friends and foes A comparative genomics study of 23 Aspergillus species from section Flavi.</title>
        <authorList>
            <consortium name="DOE Joint Genome Institute"/>
            <person name="Kjaerbolling I."/>
            <person name="Vesth T."/>
            <person name="Frisvad J.C."/>
            <person name="Nybo J.L."/>
            <person name="Theobald S."/>
            <person name="Kildgaard S."/>
            <person name="Isbrandt T."/>
            <person name="Kuo A."/>
            <person name="Sato A."/>
            <person name="Lyhne E.K."/>
            <person name="Kogle M.E."/>
            <person name="Wiebenga A."/>
            <person name="Kun R.S."/>
            <person name="Lubbers R.J."/>
            <person name="Makela M.R."/>
            <person name="Barry K."/>
            <person name="Chovatia M."/>
            <person name="Clum A."/>
            <person name="Daum C."/>
            <person name="Haridas S."/>
            <person name="He G."/>
            <person name="LaButti K."/>
            <person name="Lipzen A."/>
            <person name="Mondo S."/>
            <person name="Riley R."/>
            <person name="Salamov A."/>
            <person name="Simmons B.A."/>
            <person name="Magnuson J.K."/>
            <person name="Henrissat B."/>
            <person name="Mortensen U.H."/>
            <person name="Larsen T.O."/>
            <person name="Devries R.P."/>
            <person name="Grigoriev I.V."/>
            <person name="Machida M."/>
            <person name="Baker S.E."/>
            <person name="Andersen M.R."/>
        </authorList>
    </citation>
    <scope>NUCLEOTIDE SEQUENCE [LARGE SCALE GENOMIC DNA]</scope>
    <source>
        <strain evidence="2 3">CBS 117626</strain>
    </source>
</reference>